<dbReference type="AlphaFoldDB" id="A0A350HAF8"/>
<accession>A0A350HAF8</accession>
<dbReference type="PROSITE" id="PS51257">
    <property type="entry name" value="PROKAR_LIPOPROTEIN"/>
    <property type="match status" value="1"/>
</dbReference>
<dbReference type="EMBL" id="DMZY01000147">
    <property type="protein sequence ID" value="HAV92524.1"/>
    <property type="molecule type" value="Genomic_DNA"/>
</dbReference>
<evidence type="ECO:0008006" key="3">
    <source>
        <dbReference type="Google" id="ProtNLM"/>
    </source>
</evidence>
<dbReference type="Proteomes" id="UP000264062">
    <property type="component" value="Unassembled WGS sequence"/>
</dbReference>
<reference evidence="1 2" key="1">
    <citation type="journal article" date="2018" name="Nat. Biotechnol.">
        <title>A standardized bacterial taxonomy based on genome phylogeny substantially revises the tree of life.</title>
        <authorList>
            <person name="Parks D.H."/>
            <person name="Chuvochina M."/>
            <person name="Waite D.W."/>
            <person name="Rinke C."/>
            <person name="Skarshewski A."/>
            <person name="Chaumeil P.A."/>
            <person name="Hugenholtz P."/>
        </authorList>
    </citation>
    <scope>NUCLEOTIDE SEQUENCE [LARGE SCALE GENOMIC DNA]</scope>
    <source>
        <strain evidence="1">UBA9956</strain>
    </source>
</reference>
<sequence>MVKAILPLITGVLLFFSCYIDVPHDSRYDTLNPFGKSSISIEVTDKDGMPMESAAVKLNDTLVFYTNEDGVFSIGTFTYGDILIKIEKDEYRTFEKDTLLKTGVPLSLTVRMNYIPVIENFHAYSSVRNIVSFEDTMEYNVNYTGLIKDKDGIGDIDSCIMNISGMKFKMNLSEEGALVKCSLNFSENNGYFQIYDLQGENSYMEVFDKSGERILSSNANLVRFIERLPIILYPEDGGVLSLPDTIKWKRTSELFESYFQMEIKDEFKTAFIADSINSADSALYIDTLLNENAYKMYLRLYDMFGNFSENSIIFSVF</sequence>
<dbReference type="SUPFAM" id="SSF49464">
    <property type="entry name" value="Carboxypeptidase regulatory domain-like"/>
    <property type="match status" value="1"/>
</dbReference>
<evidence type="ECO:0000313" key="2">
    <source>
        <dbReference type="Proteomes" id="UP000264062"/>
    </source>
</evidence>
<proteinExistence type="predicted"/>
<organism evidence="1 2">
    <name type="scientific">candidate division WOR-3 bacterium</name>
    <dbReference type="NCBI Taxonomy" id="2052148"/>
    <lineage>
        <taxon>Bacteria</taxon>
        <taxon>Bacteria division WOR-3</taxon>
    </lineage>
</organism>
<name>A0A350HAF8_UNCW3</name>
<evidence type="ECO:0000313" key="1">
    <source>
        <dbReference type="EMBL" id="HAV92524.1"/>
    </source>
</evidence>
<gene>
    <name evidence="1" type="ORF">DCW38_05010</name>
</gene>
<comment type="caution">
    <text evidence="1">The sequence shown here is derived from an EMBL/GenBank/DDBJ whole genome shotgun (WGS) entry which is preliminary data.</text>
</comment>
<dbReference type="InterPro" id="IPR008969">
    <property type="entry name" value="CarboxyPept-like_regulatory"/>
</dbReference>
<protein>
    <recommendedName>
        <fullName evidence="3">Carboxypeptidase regulatory-like domain-containing protein</fullName>
    </recommendedName>
</protein>